<dbReference type="GeneID" id="66103339"/>
<reference evidence="1" key="1">
    <citation type="submission" date="2020-11" db="EMBL/GenBank/DDBJ databases">
        <title>Adaptations for nitrogen fixation in a non-lichenized fungal sporocarp promotes dispersal by wood-feeding termites.</title>
        <authorList>
            <consortium name="DOE Joint Genome Institute"/>
            <person name="Koch R.A."/>
            <person name="Yoon G."/>
            <person name="Arayal U."/>
            <person name="Lail K."/>
            <person name="Amirebrahimi M."/>
            <person name="Labutti K."/>
            <person name="Lipzen A."/>
            <person name="Riley R."/>
            <person name="Barry K."/>
            <person name="Henrissat B."/>
            <person name="Grigoriev I.V."/>
            <person name="Herr J.R."/>
            <person name="Aime M.C."/>
        </authorList>
    </citation>
    <scope>NUCLEOTIDE SEQUENCE</scope>
    <source>
        <strain evidence="1">MCA 3950</strain>
    </source>
</reference>
<organism evidence="1 2">
    <name type="scientific">Guyanagaster necrorhizus</name>
    <dbReference type="NCBI Taxonomy" id="856835"/>
    <lineage>
        <taxon>Eukaryota</taxon>
        <taxon>Fungi</taxon>
        <taxon>Dikarya</taxon>
        <taxon>Basidiomycota</taxon>
        <taxon>Agaricomycotina</taxon>
        <taxon>Agaricomycetes</taxon>
        <taxon>Agaricomycetidae</taxon>
        <taxon>Agaricales</taxon>
        <taxon>Marasmiineae</taxon>
        <taxon>Physalacriaceae</taxon>
        <taxon>Guyanagaster</taxon>
    </lineage>
</organism>
<sequence>MSLLALPTELLEKIVITTDPCTSSRQAIRLTCRTLCDVATPFVFEHFYIDFAKIETHKSHTIRFLKELSQGRRLARFIRSLYFLTSSGTYKPKFSGIWGAKTFSQRVGRLILAAVLQMQGLQEFHVWNRRRHSLRTIPWFDPPVD</sequence>
<dbReference type="OrthoDB" id="2982008at2759"/>
<dbReference type="EMBL" id="MU250556">
    <property type="protein sequence ID" value="KAG7441887.1"/>
    <property type="molecule type" value="Genomic_DNA"/>
</dbReference>
<dbReference type="Proteomes" id="UP000812287">
    <property type="component" value="Unassembled WGS sequence"/>
</dbReference>
<evidence type="ECO:0000313" key="2">
    <source>
        <dbReference type="Proteomes" id="UP000812287"/>
    </source>
</evidence>
<dbReference type="AlphaFoldDB" id="A0A9P7VJQ4"/>
<keyword evidence="2" id="KW-1185">Reference proteome</keyword>
<proteinExistence type="predicted"/>
<name>A0A9P7VJQ4_9AGAR</name>
<comment type="caution">
    <text evidence="1">The sequence shown here is derived from an EMBL/GenBank/DDBJ whole genome shotgun (WGS) entry which is preliminary data.</text>
</comment>
<dbReference type="RefSeq" id="XP_043035387.1">
    <property type="nucleotide sequence ID" value="XM_043181043.1"/>
</dbReference>
<evidence type="ECO:0008006" key="3">
    <source>
        <dbReference type="Google" id="ProtNLM"/>
    </source>
</evidence>
<accession>A0A9P7VJQ4</accession>
<gene>
    <name evidence="1" type="ORF">BT62DRAFT_468654</name>
</gene>
<evidence type="ECO:0000313" key="1">
    <source>
        <dbReference type="EMBL" id="KAG7441887.1"/>
    </source>
</evidence>
<protein>
    <recommendedName>
        <fullName evidence="3">F-box domain-containing protein</fullName>
    </recommendedName>
</protein>